<dbReference type="Proteomes" id="UP000826661">
    <property type="component" value="Chromosome I"/>
</dbReference>
<keyword evidence="2" id="KW-1185">Reference proteome</keyword>
<evidence type="ECO:0000313" key="1">
    <source>
        <dbReference type="EMBL" id="QYS94370.1"/>
    </source>
</evidence>
<proteinExistence type="predicted"/>
<reference evidence="1 2" key="1">
    <citation type="journal article" date="2021" name="BMC Genomics">
        <title>Telomere-to-telomere genome assembly of asparaginase-producing Trichoderma simmonsii.</title>
        <authorList>
            <person name="Chung D."/>
            <person name="Kwon Y.M."/>
            <person name="Yang Y."/>
        </authorList>
    </citation>
    <scope>NUCLEOTIDE SEQUENCE [LARGE SCALE GENOMIC DNA]</scope>
    <source>
        <strain evidence="1 2">GH-Sj1</strain>
    </source>
</reference>
<protein>
    <submittedName>
        <fullName evidence="1">Uncharacterized protein</fullName>
    </submittedName>
</protein>
<gene>
    <name evidence="1" type="ORF">H0G86_001705</name>
</gene>
<accession>A0A8G0L7A4</accession>
<name>A0A8G0L7A4_9HYPO</name>
<sequence>MRPDRVGLEVEPRFWLNGGKGPTRTGGMEGKPAGTRKYLVCWVYLDLDHVPPHHVFSPRGSRLTIQCLTAELDNNTATIFFVISISASFRAMKTPLPDAGQSPLLVASLEVGRFPFTGAVVHVLYVHALVDTGTYI</sequence>
<organism evidence="1 2">
    <name type="scientific">Trichoderma simmonsii</name>
    <dbReference type="NCBI Taxonomy" id="1491479"/>
    <lineage>
        <taxon>Eukaryota</taxon>
        <taxon>Fungi</taxon>
        <taxon>Dikarya</taxon>
        <taxon>Ascomycota</taxon>
        <taxon>Pezizomycotina</taxon>
        <taxon>Sordariomycetes</taxon>
        <taxon>Hypocreomycetidae</taxon>
        <taxon>Hypocreales</taxon>
        <taxon>Hypocreaceae</taxon>
        <taxon>Trichoderma</taxon>
    </lineage>
</organism>
<dbReference type="AlphaFoldDB" id="A0A8G0L7A4"/>
<dbReference type="EMBL" id="CP075864">
    <property type="protein sequence ID" value="QYS94370.1"/>
    <property type="molecule type" value="Genomic_DNA"/>
</dbReference>
<evidence type="ECO:0000313" key="2">
    <source>
        <dbReference type="Proteomes" id="UP000826661"/>
    </source>
</evidence>